<dbReference type="Pfam" id="PF17846">
    <property type="entry name" value="XRN_M"/>
    <property type="match status" value="1"/>
</dbReference>
<protein>
    <recommendedName>
        <fullName evidence="8">Xrn1 helical domain-containing protein</fullName>
    </recommendedName>
</protein>
<comment type="caution">
    <text evidence="9">The sequence shown here is derived from an EMBL/GenBank/DDBJ whole genome shotgun (WGS) entry which is preliminary data.</text>
</comment>
<organism evidence="9 10">
    <name type="scientific">Dendrobium chrysotoxum</name>
    <name type="common">Orchid</name>
    <dbReference type="NCBI Taxonomy" id="161865"/>
    <lineage>
        <taxon>Eukaryota</taxon>
        <taxon>Viridiplantae</taxon>
        <taxon>Streptophyta</taxon>
        <taxon>Embryophyta</taxon>
        <taxon>Tracheophyta</taxon>
        <taxon>Spermatophyta</taxon>
        <taxon>Magnoliopsida</taxon>
        <taxon>Liliopsida</taxon>
        <taxon>Asparagales</taxon>
        <taxon>Orchidaceae</taxon>
        <taxon>Epidendroideae</taxon>
        <taxon>Malaxideae</taxon>
        <taxon>Dendrobiinae</taxon>
        <taxon>Dendrobium</taxon>
    </lineage>
</organism>
<feature type="compositionally biased region" description="Polar residues" evidence="7">
    <location>
        <begin position="459"/>
        <end position="469"/>
    </location>
</feature>
<dbReference type="GO" id="GO:0006397">
    <property type="term" value="P:mRNA processing"/>
    <property type="evidence" value="ECO:0007669"/>
    <property type="project" value="UniProtKB-KW"/>
</dbReference>
<evidence type="ECO:0000256" key="2">
    <source>
        <dbReference type="ARBA" id="ARBA00022664"/>
    </source>
</evidence>
<feature type="compositionally biased region" description="Polar residues" evidence="7">
    <location>
        <begin position="648"/>
        <end position="657"/>
    </location>
</feature>
<dbReference type="GO" id="GO:0005634">
    <property type="term" value="C:nucleus"/>
    <property type="evidence" value="ECO:0007669"/>
    <property type="project" value="TreeGrafter"/>
</dbReference>
<dbReference type="GO" id="GO:0000956">
    <property type="term" value="P:nuclear-transcribed mRNA catabolic process"/>
    <property type="evidence" value="ECO:0007669"/>
    <property type="project" value="TreeGrafter"/>
</dbReference>
<feature type="coiled-coil region" evidence="6">
    <location>
        <begin position="123"/>
        <end position="150"/>
    </location>
</feature>
<accession>A0AAV7HSS1</accession>
<keyword evidence="6" id="KW-0175">Coiled coil</keyword>
<feature type="region of interest" description="Disordered" evidence="7">
    <location>
        <begin position="450"/>
        <end position="471"/>
    </location>
</feature>
<evidence type="ECO:0000256" key="6">
    <source>
        <dbReference type="SAM" id="Coils"/>
    </source>
</evidence>
<proteinExistence type="inferred from homology"/>
<dbReference type="PANTHER" id="PTHR12341">
    <property type="entry name" value="5'-&gt;3' EXORIBONUCLEASE"/>
    <property type="match status" value="1"/>
</dbReference>
<dbReference type="EMBL" id="JAGFBR010000001">
    <property type="protein sequence ID" value="KAH0470839.1"/>
    <property type="molecule type" value="Genomic_DNA"/>
</dbReference>
<evidence type="ECO:0000256" key="7">
    <source>
        <dbReference type="SAM" id="MobiDB-lite"/>
    </source>
</evidence>
<evidence type="ECO:0000256" key="3">
    <source>
        <dbReference type="ARBA" id="ARBA00022722"/>
    </source>
</evidence>
<dbReference type="InterPro" id="IPR041412">
    <property type="entry name" value="Xrn1_helical"/>
</dbReference>
<dbReference type="FunFam" id="1.25.40.1050:FF:000002">
    <property type="entry name" value="5'-3' exoribonuclease"/>
    <property type="match status" value="1"/>
</dbReference>
<sequence>MHRQTERIKREKAQARRGDDIDPQVNPDQIVPITRYKGSRLSSGASPSPFQQIESSYKSHNPQLRREDRETGKATSEISKFKTNKSVMHENAGVNVRAQKVARISTEGATIGRAIVEAENSLEVEMLENKEELKTKLKGLLRDKSDLFNTENPEEDKVKLGEPGWKERYYEDKFSAKSPEEIEIIRRDVVLRYTEGLCWVMHYYYEGVCSWQWFYPYHYAPFASDLKGLGQLTIEFEIGTPFKPFDQLMGVFPAASAHALPLHYRKLMSDPNSPIIDFYPTDFEVDMNGKRYSWQGIAKLPFIEEDRLLAEIKSVQHTLTEEEIRRNSVMFEMLFVNVSHPLSPYIFSLSNQHGQLSEKDRAEVIEKIDPVASGGMNGYLSLCNGDPCPPVFRSPIKGLEDIMDNQVICAIYKLPDAHKHITQPPSGVVFPKKTVTMGDLKPAPVLWHEDTGRRPFENGRQNPPGSCSGRQLGEAAHRLVTNSLQIRTGREHNDIEARRHAHPPSHNPHSSASFPYPNGRQHSFDVRAEQHSVGQSQRYGVISASTYRYERHENREFERNEYTSRPQALQHSRHWEQRALAPSHPQYSAPAYPVATRNVVQQPIHGSFPPRSGYRDDYGGFHAYGLQQPWNPQYDPRRGPSNPAPMGRTNTNMQQVDNNRYVVLDRGYNRRPRPPPPPGYGHY</sequence>
<keyword evidence="4" id="KW-0378">Hydrolase</keyword>
<evidence type="ECO:0000256" key="1">
    <source>
        <dbReference type="ARBA" id="ARBA00006994"/>
    </source>
</evidence>
<dbReference type="Proteomes" id="UP000775213">
    <property type="component" value="Unassembled WGS sequence"/>
</dbReference>
<dbReference type="GO" id="GO:0004534">
    <property type="term" value="F:5'-3' RNA exonuclease activity"/>
    <property type="evidence" value="ECO:0007669"/>
    <property type="project" value="TreeGrafter"/>
</dbReference>
<evidence type="ECO:0000259" key="8">
    <source>
        <dbReference type="Pfam" id="PF17846"/>
    </source>
</evidence>
<reference evidence="9 10" key="1">
    <citation type="journal article" date="2021" name="Hortic Res">
        <title>Chromosome-scale assembly of the Dendrobium chrysotoxum genome enhances the understanding of orchid evolution.</title>
        <authorList>
            <person name="Zhang Y."/>
            <person name="Zhang G.Q."/>
            <person name="Zhang D."/>
            <person name="Liu X.D."/>
            <person name="Xu X.Y."/>
            <person name="Sun W.H."/>
            <person name="Yu X."/>
            <person name="Zhu X."/>
            <person name="Wang Z.W."/>
            <person name="Zhao X."/>
            <person name="Zhong W.Y."/>
            <person name="Chen H."/>
            <person name="Yin W.L."/>
            <person name="Huang T."/>
            <person name="Niu S.C."/>
            <person name="Liu Z.J."/>
        </authorList>
    </citation>
    <scope>NUCLEOTIDE SEQUENCE [LARGE SCALE GENOMIC DNA]</scope>
    <source>
        <strain evidence="9">Lindl</strain>
    </source>
</reference>
<dbReference type="PANTHER" id="PTHR12341:SF41">
    <property type="entry name" value="5'-3' EXORIBONUCLEASE 2"/>
    <property type="match status" value="1"/>
</dbReference>
<gene>
    <name evidence="9" type="ORF">IEQ34_000562</name>
</gene>
<feature type="region of interest" description="Disordered" evidence="7">
    <location>
        <begin position="1"/>
        <end position="77"/>
    </location>
</feature>
<feature type="region of interest" description="Disordered" evidence="7">
    <location>
        <begin position="496"/>
        <end position="521"/>
    </location>
</feature>
<feature type="compositionally biased region" description="Polar residues" evidence="7">
    <location>
        <begin position="40"/>
        <end position="62"/>
    </location>
</feature>
<dbReference type="InterPro" id="IPR027073">
    <property type="entry name" value="5_3_exoribonuclease"/>
</dbReference>
<feature type="compositionally biased region" description="Basic and acidic residues" evidence="7">
    <location>
        <begin position="1"/>
        <end position="20"/>
    </location>
</feature>
<evidence type="ECO:0000313" key="9">
    <source>
        <dbReference type="EMBL" id="KAH0470839.1"/>
    </source>
</evidence>
<feature type="domain" description="Xrn1 helical" evidence="8">
    <location>
        <begin position="73"/>
        <end position="440"/>
    </location>
</feature>
<comment type="similarity">
    <text evidence="1">Belongs to the 5'-3' exonuclease family. XRN2/RAT1 subfamily.</text>
</comment>
<evidence type="ECO:0000313" key="10">
    <source>
        <dbReference type="Proteomes" id="UP000775213"/>
    </source>
</evidence>
<feature type="region of interest" description="Disordered" evidence="7">
    <location>
        <begin position="628"/>
        <end position="657"/>
    </location>
</feature>
<name>A0AAV7HSS1_DENCH</name>
<keyword evidence="5" id="KW-0269">Exonuclease</keyword>
<keyword evidence="3" id="KW-0540">Nuclease</keyword>
<keyword evidence="10" id="KW-1185">Reference proteome</keyword>
<evidence type="ECO:0000256" key="4">
    <source>
        <dbReference type="ARBA" id="ARBA00022801"/>
    </source>
</evidence>
<keyword evidence="2" id="KW-0507">mRNA processing</keyword>
<evidence type="ECO:0000256" key="5">
    <source>
        <dbReference type="ARBA" id="ARBA00022839"/>
    </source>
</evidence>
<dbReference type="Gene3D" id="1.25.40.1050">
    <property type="match status" value="1"/>
</dbReference>
<dbReference type="GO" id="GO:0003723">
    <property type="term" value="F:RNA binding"/>
    <property type="evidence" value="ECO:0007669"/>
    <property type="project" value="TreeGrafter"/>
</dbReference>
<dbReference type="AlphaFoldDB" id="A0AAV7HSS1"/>